<proteinExistence type="predicted"/>
<accession>A0ABV8IAX3</accession>
<dbReference type="RefSeq" id="WP_377289946.1">
    <property type="nucleotide sequence ID" value="NZ_JBHSBM010000023.1"/>
</dbReference>
<gene>
    <name evidence="1" type="ORF">ACFOWE_19890</name>
</gene>
<evidence type="ECO:0000313" key="2">
    <source>
        <dbReference type="Proteomes" id="UP001595850"/>
    </source>
</evidence>
<comment type="caution">
    <text evidence="1">The sequence shown here is derived from an EMBL/GenBank/DDBJ whole genome shotgun (WGS) entry which is preliminary data.</text>
</comment>
<protein>
    <submittedName>
        <fullName evidence="1">Uncharacterized protein</fullName>
    </submittedName>
</protein>
<dbReference type="EMBL" id="JBHSBM010000023">
    <property type="protein sequence ID" value="MFC4060571.1"/>
    <property type="molecule type" value="Genomic_DNA"/>
</dbReference>
<sequence>MPTQTIELDEDEADQLAELLLSPSLTDRLAAVERRLAEITGKKT</sequence>
<keyword evidence="2" id="KW-1185">Reference proteome</keyword>
<organism evidence="1 2">
    <name type="scientific">Planomonospora corallina</name>
    <dbReference type="NCBI Taxonomy" id="1806052"/>
    <lineage>
        <taxon>Bacteria</taxon>
        <taxon>Bacillati</taxon>
        <taxon>Actinomycetota</taxon>
        <taxon>Actinomycetes</taxon>
        <taxon>Streptosporangiales</taxon>
        <taxon>Streptosporangiaceae</taxon>
        <taxon>Planomonospora</taxon>
    </lineage>
</organism>
<evidence type="ECO:0000313" key="1">
    <source>
        <dbReference type="EMBL" id="MFC4060571.1"/>
    </source>
</evidence>
<name>A0ABV8IAX3_9ACTN</name>
<dbReference type="Proteomes" id="UP001595850">
    <property type="component" value="Unassembled WGS sequence"/>
</dbReference>
<reference evidence="2" key="1">
    <citation type="journal article" date="2019" name="Int. J. Syst. Evol. Microbiol.">
        <title>The Global Catalogue of Microorganisms (GCM) 10K type strain sequencing project: providing services to taxonomists for standard genome sequencing and annotation.</title>
        <authorList>
            <consortium name="The Broad Institute Genomics Platform"/>
            <consortium name="The Broad Institute Genome Sequencing Center for Infectious Disease"/>
            <person name="Wu L."/>
            <person name="Ma J."/>
        </authorList>
    </citation>
    <scope>NUCLEOTIDE SEQUENCE [LARGE SCALE GENOMIC DNA]</scope>
    <source>
        <strain evidence="2">TBRC 4489</strain>
    </source>
</reference>